<dbReference type="EMBL" id="BARS01015295">
    <property type="protein sequence ID" value="GAF88858.1"/>
    <property type="molecule type" value="Genomic_DNA"/>
</dbReference>
<gene>
    <name evidence="1" type="ORF">S01H1_25335</name>
</gene>
<reference evidence="1" key="1">
    <citation type="journal article" date="2014" name="Front. Microbiol.">
        <title>High frequency of phylogenetically diverse reductive dehalogenase-homologous genes in deep subseafloor sedimentary metagenomes.</title>
        <authorList>
            <person name="Kawai M."/>
            <person name="Futagami T."/>
            <person name="Toyoda A."/>
            <person name="Takaki Y."/>
            <person name="Nishi S."/>
            <person name="Hori S."/>
            <person name="Arai W."/>
            <person name="Tsubouchi T."/>
            <person name="Morono Y."/>
            <person name="Uchiyama I."/>
            <person name="Ito T."/>
            <person name="Fujiyama A."/>
            <person name="Inagaki F."/>
            <person name="Takami H."/>
        </authorList>
    </citation>
    <scope>NUCLEOTIDE SEQUENCE</scope>
    <source>
        <strain evidence="1">Expedition CK06-06</strain>
    </source>
</reference>
<evidence type="ECO:0000313" key="1">
    <source>
        <dbReference type="EMBL" id="GAF88858.1"/>
    </source>
</evidence>
<name>X0T5S3_9ZZZZ</name>
<sequence>SQLQPKNDVSPREGVNDFIIIGGETIISTKVIIKRGMKIDAHSAITKDAEI</sequence>
<proteinExistence type="predicted"/>
<accession>X0T5S3</accession>
<comment type="caution">
    <text evidence="1">The sequence shown here is derived from an EMBL/GenBank/DDBJ whole genome shotgun (WGS) entry which is preliminary data.</text>
</comment>
<dbReference type="AlphaFoldDB" id="X0T5S3"/>
<feature type="non-terminal residue" evidence="1">
    <location>
        <position position="1"/>
    </location>
</feature>
<protein>
    <submittedName>
        <fullName evidence="1">Uncharacterized protein</fullName>
    </submittedName>
</protein>
<organism evidence="1">
    <name type="scientific">marine sediment metagenome</name>
    <dbReference type="NCBI Taxonomy" id="412755"/>
    <lineage>
        <taxon>unclassified sequences</taxon>
        <taxon>metagenomes</taxon>
        <taxon>ecological metagenomes</taxon>
    </lineage>
</organism>